<organism evidence="4 5">
    <name type="scientific">Almyronema epifaneia S1</name>
    <dbReference type="NCBI Taxonomy" id="2991925"/>
    <lineage>
        <taxon>Bacteria</taxon>
        <taxon>Bacillati</taxon>
        <taxon>Cyanobacteriota</taxon>
        <taxon>Cyanophyceae</taxon>
        <taxon>Nodosilineales</taxon>
        <taxon>Nodosilineaceae</taxon>
        <taxon>Almyronema</taxon>
        <taxon>Almyronema epifaneia</taxon>
    </lineage>
</organism>
<proteinExistence type="predicted"/>
<dbReference type="SUPFAM" id="SSF109604">
    <property type="entry name" value="HD-domain/PDEase-like"/>
    <property type="match status" value="1"/>
</dbReference>
<evidence type="ECO:0000259" key="3">
    <source>
        <dbReference type="Pfam" id="PF13023"/>
    </source>
</evidence>
<comment type="caution">
    <text evidence="4">The sequence shown here is derived from an EMBL/GenBank/DDBJ whole genome shotgun (WGS) entry which is preliminary data.</text>
</comment>
<reference evidence="4 5" key="1">
    <citation type="submission" date="2024-10" db="EMBL/GenBank/DDBJ databases">
        <authorList>
            <person name="Ratan Roy A."/>
            <person name="Morales Sandoval P.H."/>
            <person name="De Los Santos Villalobos S."/>
            <person name="Chakraborty S."/>
            <person name="Mukherjee J."/>
        </authorList>
    </citation>
    <scope>NUCLEOTIDE SEQUENCE [LARGE SCALE GENOMIC DNA]</scope>
    <source>
        <strain evidence="4 5">S1</strain>
    </source>
</reference>
<feature type="domain" description="HD" evidence="3">
    <location>
        <begin position="16"/>
        <end position="178"/>
    </location>
</feature>
<keyword evidence="5" id="KW-1185">Reference proteome</keyword>
<dbReference type="EMBL" id="JBHZOL010000093">
    <property type="protein sequence ID" value="MFE4107770.1"/>
    <property type="molecule type" value="Genomic_DNA"/>
</dbReference>
<evidence type="ECO:0000256" key="1">
    <source>
        <dbReference type="ARBA" id="ARBA00022723"/>
    </source>
</evidence>
<dbReference type="Gene3D" id="1.10.3210.10">
    <property type="entry name" value="Hypothetical protein af1432"/>
    <property type="match status" value="1"/>
</dbReference>
<keyword evidence="2 4" id="KW-0378">Hydrolase</keyword>
<dbReference type="GO" id="GO:0016787">
    <property type="term" value="F:hydrolase activity"/>
    <property type="evidence" value="ECO:0007669"/>
    <property type="project" value="UniProtKB-KW"/>
</dbReference>
<gene>
    <name evidence="4" type="ORF">ACFVKH_15890</name>
</gene>
<dbReference type="InterPro" id="IPR006674">
    <property type="entry name" value="HD_domain"/>
</dbReference>
<dbReference type="PANTHER" id="PTHR11845">
    <property type="entry name" value="5'-DEOXYNUCLEOTIDASE HDDC2"/>
    <property type="match status" value="1"/>
</dbReference>
<dbReference type="RefSeq" id="WP_377966806.1">
    <property type="nucleotide sequence ID" value="NZ_JBHZOL010000093.1"/>
</dbReference>
<evidence type="ECO:0000256" key="2">
    <source>
        <dbReference type="ARBA" id="ARBA00022801"/>
    </source>
</evidence>
<dbReference type="PANTHER" id="PTHR11845:SF13">
    <property type="entry name" value="5'-DEOXYNUCLEOTIDASE HDDC2"/>
    <property type="match status" value="1"/>
</dbReference>
<name>A0ABW6IJJ3_9CYAN</name>
<dbReference type="Proteomes" id="UP001600165">
    <property type="component" value="Unassembled WGS sequence"/>
</dbReference>
<sequence length="196" mass="22251">MDNARLHQRLQFVLELDQLKQVQRQTLLLDRSRPENSAEHSWHLALMAIALAEYAPPHTDLFRAIKQVLIHDVVEIDAGDVFCYDVAAQVDKASREAEAASRIFGLLPSEQAEELRSLWDEFEAGTTPTAQFAAALDRLQPFLHNQHTQGGTWKKHHISREQVMQRMAPVKTGAPALWEWTLQVIEDCVAAGWLQP</sequence>
<protein>
    <submittedName>
        <fullName evidence="4">HD family hydrolase</fullName>
    </submittedName>
</protein>
<keyword evidence="1" id="KW-0479">Metal-binding</keyword>
<evidence type="ECO:0000313" key="4">
    <source>
        <dbReference type="EMBL" id="MFE4107770.1"/>
    </source>
</evidence>
<accession>A0ABW6IJJ3</accession>
<dbReference type="InterPro" id="IPR039356">
    <property type="entry name" value="YfbR/HDDC2"/>
</dbReference>
<evidence type="ECO:0000313" key="5">
    <source>
        <dbReference type="Proteomes" id="UP001600165"/>
    </source>
</evidence>
<dbReference type="Pfam" id="PF13023">
    <property type="entry name" value="HD_3"/>
    <property type="match status" value="1"/>
</dbReference>